<dbReference type="RefSeq" id="WP_093995854.1">
    <property type="nucleotide sequence ID" value="NZ_FXYD01000002.1"/>
</dbReference>
<dbReference type="OrthoDB" id="7644647at2"/>
<dbReference type="EMBL" id="FXYD01000002">
    <property type="protein sequence ID" value="SMX37384.1"/>
    <property type="molecule type" value="Genomic_DNA"/>
</dbReference>
<dbReference type="Proteomes" id="UP000203464">
    <property type="component" value="Unassembled WGS sequence"/>
</dbReference>
<accession>A0A238K4P9</accession>
<keyword evidence="2" id="KW-1185">Reference proteome</keyword>
<proteinExistence type="predicted"/>
<sequence>MAGIGHNSGRVDEPGKSWRTHVWAKARRQLMPTLPIEVVRRRVARAKELGLPYQTYAGLRASSGDDLIGFMFSNNALDVLRRSDKVAAGKAAKIAALKDVRTIGLAQAPTTPSQLTPPLQTAYSAPKPLAPWVKKRDHMCEIFAKIGRPSSRFVLICDTAMEREWVEAGRMAGALPAETFFEVSQ</sequence>
<evidence type="ECO:0000313" key="2">
    <source>
        <dbReference type="Proteomes" id="UP000203464"/>
    </source>
</evidence>
<reference evidence="2" key="1">
    <citation type="submission" date="2017-05" db="EMBL/GenBank/DDBJ databases">
        <authorList>
            <person name="Rodrigo-Torres L."/>
            <person name="Arahal R. D."/>
            <person name="Lucena T."/>
        </authorList>
    </citation>
    <scope>NUCLEOTIDE SEQUENCE [LARGE SCALE GENOMIC DNA]</scope>
    <source>
        <strain evidence="2">CECT 8868</strain>
    </source>
</reference>
<dbReference type="AlphaFoldDB" id="A0A238K4P9"/>
<protein>
    <submittedName>
        <fullName evidence="1">Uncharacterized protein</fullName>
    </submittedName>
</protein>
<organism evidence="1 2">
    <name type="scientific">Octadecabacter ascidiaceicola</name>
    <dbReference type="NCBI Taxonomy" id="1655543"/>
    <lineage>
        <taxon>Bacteria</taxon>
        <taxon>Pseudomonadati</taxon>
        <taxon>Pseudomonadota</taxon>
        <taxon>Alphaproteobacteria</taxon>
        <taxon>Rhodobacterales</taxon>
        <taxon>Roseobacteraceae</taxon>
        <taxon>Octadecabacter</taxon>
    </lineage>
</organism>
<name>A0A238K4P9_9RHOB</name>
<gene>
    <name evidence="1" type="ORF">OCA8868_01423</name>
</gene>
<evidence type="ECO:0000313" key="1">
    <source>
        <dbReference type="EMBL" id="SMX37384.1"/>
    </source>
</evidence>